<comment type="caution">
    <text evidence="3">The sequence shown here is derived from an EMBL/GenBank/DDBJ whole genome shotgun (WGS) entry which is preliminary data.</text>
</comment>
<dbReference type="Proteomes" id="UP000011524">
    <property type="component" value="Unassembled WGS sequence"/>
</dbReference>
<dbReference type="PATRIC" id="fig|1227453.3.peg.1530"/>
<accession>M0LHM4</accession>
<evidence type="ECO:0000259" key="2">
    <source>
        <dbReference type="PROSITE" id="PS50966"/>
    </source>
</evidence>
<keyword evidence="1" id="KW-0863">Zinc-finger</keyword>
<dbReference type="AlphaFoldDB" id="M0LHM4"/>
<evidence type="ECO:0000256" key="1">
    <source>
        <dbReference type="PROSITE-ProRule" id="PRU00325"/>
    </source>
</evidence>
<dbReference type="eggNOG" id="arCOG07773">
    <property type="taxonomic scope" value="Archaea"/>
</dbReference>
<name>M0LHM4_HALJT</name>
<keyword evidence="1" id="KW-0479">Metal-binding</keyword>
<keyword evidence="4" id="KW-1185">Reference proteome</keyword>
<dbReference type="EMBL" id="AOLY01000011">
    <property type="protein sequence ID" value="EMA31939.1"/>
    <property type="molecule type" value="Genomic_DNA"/>
</dbReference>
<feature type="domain" description="SWIM-type" evidence="2">
    <location>
        <begin position="70"/>
        <end position="104"/>
    </location>
</feature>
<reference evidence="3 4" key="1">
    <citation type="journal article" date="2014" name="PLoS Genet.">
        <title>Phylogenetically driven sequencing of extremely halophilic archaea reveals strategies for static and dynamic osmo-response.</title>
        <authorList>
            <person name="Becker E.A."/>
            <person name="Seitzer P.M."/>
            <person name="Tritt A."/>
            <person name="Larsen D."/>
            <person name="Krusor M."/>
            <person name="Yao A.I."/>
            <person name="Wu D."/>
            <person name="Madern D."/>
            <person name="Eisen J.A."/>
            <person name="Darling A.E."/>
            <person name="Facciotti M.T."/>
        </authorList>
    </citation>
    <scope>NUCLEOTIDE SEQUENCE [LARGE SCALE GENOMIC DNA]</scope>
    <source>
        <strain evidence="4">ATCC 49778 / DSM 6131 / JCM 7785 / NBRC 101032 / NCIMB 13157 / TR-1</strain>
    </source>
</reference>
<dbReference type="OrthoDB" id="142306at2157"/>
<keyword evidence="1" id="KW-0862">Zinc</keyword>
<dbReference type="InterPro" id="IPR007527">
    <property type="entry name" value="Znf_SWIM"/>
</dbReference>
<proteinExistence type="predicted"/>
<evidence type="ECO:0000313" key="4">
    <source>
        <dbReference type="Proteomes" id="UP000011524"/>
    </source>
</evidence>
<dbReference type="RefSeq" id="WP_004592024.1">
    <property type="nucleotide sequence ID" value="NZ_AOLY01000011.1"/>
</dbReference>
<sequence length="135" mass="14741">MSSINESGKSVLVQTELSEFRTTIPTVVTDGGHRIEDARTQRALTEEMDVWLSQEGGIYGVQKGASGSTYEVDVVSEMCSCPDWQTGEPDGGCKHLRRVDMEIRAGRVPRPDGRLTESAAVIEMPVEERDGDVGL</sequence>
<protein>
    <recommendedName>
        <fullName evidence="2">SWIM-type domain-containing protein</fullName>
    </recommendedName>
</protein>
<dbReference type="GO" id="GO:0008270">
    <property type="term" value="F:zinc ion binding"/>
    <property type="evidence" value="ECO:0007669"/>
    <property type="project" value="UniProtKB-KW"/>
</dbReference>
<gene>
    <name evidence="3" type="ORF">C444_07695</name>
</gene>
<organism evidence="3 4">
    <name type="scientific">Haloarcula japonica (strain ATCC 49778 / DSM 6131 / JCM 7785 / NBRC 101032 / NCIMB 13157 / TR-1)</name>
    <dbReference type="NCBI Taxonomy" id="1227453"/>
    <lineage>
        <taxon>Archaea</taxon>
        <taxon>Methanobacteriati</taxon>
        <taxon>Methanobacteriota</taxon>
        <taxon>Stenosarchaea group</taxon>
        <taxon>Halobacteria</taxon>
        <taxon>Halobacteriales</taxon>
        <taxon>Haloarculaceae</taxon>
        <taxon>Haloarcula</taxon>
    </lineage>
</organism>
<evidence type="ECO:0000313" key="3">
    <source>
        <dbReference type="EMBL" id="EMA31939.1"/>
    </source>
</evidence>
<dbReference type="PROSITE" id="PS50966">
    <property type="entry name" value="ZF_SWIM"/>
    <property type="match status" value="1"/>
</dbReference>